<protein>
    <recommendedName>
        <fullName evidence="7">MYND-type domain-containing protein</fullName>
    </recommendedName>
</protein>
<dbReference type="PROSITE" id="PS01360">
    <property type="entry name" value="ZF_MYND_1"/>
    <property type="match status" value="1"/>
</dbReference>
<dbReference type="SUPFAM" id="SSF144232">
    <property type="entry name" value="HIT/MYND zinc finger-like"/>
    <property type="match status" value="1"/>
</dbReference>
<feature type="compositionally biased region" description="Polar residues" evidence="5">
    <location>
        <begin position="32"/>
        <end position="44"/>
    </location>
</feature>
<dbReference type="Gene3D" id="6.10.140.2220">
    <property type="match status" value="1"/>
</dbReference>
<evidence type="ECO:0000256" key="5">
    <source>
        <dbReference type="SAM" id="MobiDB-lite"/>
    </source>
</evidence>
<evidence type="ECO:0000259" key="7">
    <source>
        <dbReference type="PROSITE" id="PS50865"/>
    </source>
</evidence>
<feature type="signal peptide" evidence="6">
    <location>
        <begin position="1"/>
        <end position="19"/>
    </location>
</feature>
<evidence type="ECO:0000313" key="8">
    <source>
        <dbReference type="EMBL" id="KAJ7619519.1"/>
    </source>
</evidence>
<feature type="domain" description="MYND-type" evidence="7">
    <location>
        <begin position="420"/>
        <end position="457"/>
    </location>
</feature>
<dbReference type="InterPro" id="IPR002893">
    <property type="entry name" value="Znf_MYND"/>
</dbReference>
<evidence type="ECO:0000256" key="4">
    <source>
        <dbReference type="PROSITE-ProRule" id="PRU00134"/>
    </source>
</evidence>
<dbReference type="AlphaFoldDB" id="A0AAD7BFM2"/>
<feature type="chain" id="PRO_5042254996" description="MYND-type domain-containing protein" evidence="6">
    <location>
        <begin position="20"/>
        <end position="607"/>
    </location>
</feature>
<dbReference type="GO" id="GO:0008270">
    <property type="term" value="F:zinc ion binding"/>
    <property type="evidence" value="ECO:0007669"/>
    <property type="project" value="UniProtKB-KW"/>
</dbReference>
<keyword evidence="1" id="KW-0479">Metal-binding</keyword>
<gene>
    <name evidence="8" type="ORF">FB45DRAFT_1062907</name>
</gene>
<name>A0AAD7BFM2_9AGAR</name>
<feature type="region of interest" description="Disordered" evidence="5">
    <location>
        <begin position="28"/>
        <end position="69"/>
    </location>
</feature>
<keyword evidence="2 4" id="KW-0863">Zinc-finger</keyword>
<organism evidence="8 9">
    <name type="scientific">Roridomyces roridus</name>
    <dbReference type="NCBI Taxonomy" id="1738132"/>
    <lineage>
        <taxon>Eukaryota</taxon>
        <taxon>Fungi</taxon>
        <taxon>Dikarya</taxon>
        <taxon>Basidiomycota</taxon>
        <taxon>Agaricomycotina</taxon>
        <taxon>Agaricomycetes</taxon>
        <taxon>Agaricomycetidae</taxon>
        <taxon>Agaricales</taxon>
        <taxon>Marasmiineae</taxon>
        <taxon>Mycenaceae</taxon>
        <taxon>Roridomyces</taxon>
    </lineage>
</organism>
<dbReference type="Proteomes" id="UP001221142">
    <property type="component" value="Unassembled WGS sequence"/>
</dbReference>
<reference evidence="8" key="1">
    <citation type="submission" date="2023-03" db="EMBL/GenBank/DDBJ databases">
        <title>Massive genome expansion in bonnet fungi (Mycena s.s.) driven by repeated elements and novel gene families across ecological guilds.</title>
        <authorList>
            <consortium name="Lawrence Berkeley National Laboratory"/>
            <person name="Harder C.B."/>
            <person name="Miyauchi S."/>
            <person name="Viragh M."/>
            <person name="Kuo A."/>
            <person name="Thoen E."/>
            <person name="Andreopoulos B."/>
            <person name="Lu D."/>
            <person name="Skrede I."/>
            <person name="Drula E."/>
            <person name="Henrissat B."/>
            <person name="Morin E."/>
            <person name="Kohler A."/>
            <person name="Barry K."/>
            <person name="LaButti K."/>
            <person name="Morin E."/>
            <person name="Salamov A."/>
            <person name="Lipzen A."/>
            <person name="Mereny Z."/>
            <person name="Hegedus B."/>
            <person name="Baldrian P."/>
            <person name="Stursova M."/>
            <person name="Weitz H."/>
            <person name="Taylor A."/>
            <person name="Grigoriev I.V."/>
            <person name="Nagy L.G."/>
            <person name="Martin F."/>
            <person name="Kauserud H."/>
        </authorList>
    </citation>
    <scope>NUCLEOTIDE SEQUENCE</scope>
    <source>
        <strain evidence="8">9284</strain>
    </source>
</reference>
<dbReference type="PROSITE" id="PS50865">
    <property type="entry name" value="ZF_MYND_2"/>
    <property type="match status" value="1"/>
</dbReference>
<sequence>MHALPTVLLLLIPTYLLFTWFRRKDGPAAADSANSNLKTFSSPPKQIVKRMSSPSPRPPNADPNVDNGAFSSMKTNEIMSWLDAIGHFHEIDPHMRAEQRPKEQHAIASSNLRLALWDMQRFDYLFPGKEFCKTPNFKIASLNSWQNWKEPHPEIRAGGMGMQKFDGYRDAARLKSYVMTPFHMMAFTQLETAQGKPVNPPAGPTGNWNGVKKIMCNATLDLTGEEGRDSPFVNYFDKSSGTMLVMEFLDVKRVSWPEPTPKAIPQATSRSSGTQIRARPGAPLVPMMETPEVPLVVIRYSYTEGVPEGGSEFMLHLESRLREILPQDISDADLRAQLEYHLSTGEEMPAEHIRMLARLLSYNSELVDKEWADDQQSHWNISQQVQKETKISFFVPCLRPRFRAVEEIETGKAPTPYAKCGECGKATDKHICGSCRAVCYCDAECAKAHWPRHKSVCKMSKKLNDASSLPPNKLYIPTRAYIHWVTDFGFADSQEAVKMGGPPKDEPPRNEYGTERFVCRALLIGTMAFVYDRRRTVLVRFGPQEPAKAMMQGVALPFHDNGYRQFVQLMREKGLQGQLLYVWVRRVGDCVEVDLKDIPNQREHQWE</sequence>
<evidence type="ECO:0000313" key="9">
    <source>
        <dbReference type="Proteomes" id="UP001221142"/>
    </source>
</evidence>
<comment type="caution">
    <text evidence="8">The sequence shown here is derived from an EMBL/GenBank/DDBJ whole genome shotgun (WGS) entry which is preliminary data.</text>
</comment>
<keyword evidence="9" id="KW-1185">Reference proteome</keyword>
<evidence type="ECO:0000256" key="6">
    <source>
        <dbReference type="SAM" id="SignalP"/>
    </source>
</evidence>
<evidence type="ECO:0000256" key="1">
    <source>
        <dbReference type="ARBA" id="ARBA00022723"/>
    </source>
</evidence>
<evidence type="ECO:0000256" key="3">
    <source>
        <dbReference type="ARBA" id="ARBA00022833"/>
    </source>
</evidence>
<dbReference type="EMBL" id="JARKIF010000018">
    <property type="protein sequence ID" value="KAJ7619519.1"/>
    <property type="molecule type" value="Genomic_DNA"/>
</dbReference>
<keyword evidence="6" id="KW-0732">Signal</keyword>
<proteinExistence type="predicted"/>
<accession>A0AAD7BFM2</accession>
<dbReference type="Pfam" id="PF01753">
    <property type="entry name" value="zf-MYND"/>
    <property type="match status" value="1"/>
</dbReference>
<evidence type="ECO:0000256" key="2">
    <source>
        <dbReference type="ARBA" id="ARBA00022771"/>
    </source>
</evidence>
<keyword evidence="3" id="KW-0862">Zinc</keyword>